<name>A0ACB7T3Y1_HYAAI</name>
<protein>
    <submittedName>
        <fullName evidence="1">Uncharacterized protein</fullName>
    </submittedName>
</protein>
<organism evidence="1 2">
    <name type="scientific">Hyalomma asiaticum</name>
    <name type="common">Tick</name>
    <dbReference type="NCBI Taxonomy" id="266040"/>
    <lineage>
        <taxon>Eukaryota</taxon>
        <taxon>Metazoa</taxon>
        <taxon>Ecdysozoa</taxon>
        <taxon>Arthropoda</taxon>
        <taxon>Chelicerata</taxon>
        <taxon>Arachnida</taxon>
        <taxon>Acari</taxon>
        <taxon>Parasitiformes</taxon>
        <taxon>Ixodida</taxon>
        <taxon>Ixodoidea</taxon>
        <taxon>Ixodidae</taxon>
        <taxon>Hyalomminae</taxon>
        <taxon>Hyalomma</taxon>
    </lineage>
</organism>
<keyword evidence="2" id="KW-1185">Reference proteome</keyword>
<accession>A0ACB7T3Y1</accession>
<comment type="caution">
    <text evidence="1">The sequence shown here is derived from an EMBL/GenBank/DDBJ whole genome shotgun (WGS) entry which is preliminary data.</text>
</comment>
<proteinExistence type="predicted"/>
<dbReference type="Proteomes" id="UP000821845">
    <property type="component" value="Chromosome 11"/>
</dbReference>
<gene>
    <name evidence="1" type="ORF">HPB50_023609</name>
</gene>
<sequence length="84" mass="8627">MAPLLARTALKDVGVNLDFVPDLCFISATIKREGAARRGPADLAAAWDKAPANRSGGNALVPVNSNPPGHGVLLIGNGRIALSQ</sequence>
<dbReference type="EMBL" id="CM023491">
    <property type="protein sequence ID" value="KAH6941803.1"/>
    <property type="molecule type" value="Genomic_DNA"/>
</dbReference>
<evidence type="ECO:0000313" key="1">
    <source>
        <dbReference type="EMBL" id="KAH6941803.1"/>
    </source>
</evidence>
<reference evidence="1" key="1">
    <citation type="submission" date="2020-05" db="EMBL/GenBank/DDBJ databases">
        <title>Large-scale comparative analyses of tick genomes elucidate their genetic diversity and vector capacities.</title>
        <authorList>
            <person name="Jia N."/>
            <person name="Wang J."/>
            <person name="Shi W."/>
            <person name="Du L."/>
            <person name="Sun Y."/>
            <person name="Zhan W."/>
            <person name="Jiang J."/>
            <person name="Wang Q."/>
            <person name="Zhang B."/>
            <person name="Ji P."/>
            <person name="Sakyi L.B."/>
            <person name="Cui X."/>
            <person name="Yuan T."/>
            <person name="Jiang B."/>
            <person name="Yang W."/>
            <person name="Lam T.T.-Y."/>
            <person name="Chang Q."/>
            <person name="Ding S."/>
            <person name="Wang X."/>
            <person name="Zhu J."/>
            <person name="Ruan X."/>
            <person name="Zhao L."/>
            <person name="Wei J."/>
            <person name="Que T."/>
            <person name="Du C."/>
            <person name="Cheng J."/>
            <person name="Dai P."/>
            <person name="Han X."/>
            <person name="Huang E."/>
            <person name="Gao Y."/>
            <person name="Liu J."/>
            <person name="Shao H."/>
            <person name="Ye R."/>
            <person name="Li L."/>
            <person name="Wei W."/>
            <person name="Wang X."/>
            <person name="Wang C."/>
            <person name="Yang T."/>
            <person name="Huo Q."/>
            <person name="Li W."/>
            <person name="Guo W."/>
            <person name="Chen H."/>
            <person name="Zhou L."/>
            <person name="Ni X."/>
            <person name="Tian J."/>
            <person name="Zhou Y."/>
            <person name="Sheng Y."/>
            <person name="Liu T."/>
            <person name="Pan Y."/>
            <person name="Xia L."/>
            <person name="Li J."/>
            <person name="Zhao F."/>
            <person name="Cao W."/>
        </authorList>
    </citation>
    <scope>NUCLEOTIDE SEQUENCE</scope>
    <source>
        <strain evidence="1">Hyas-2018</strain>
    </source>
</reference>
<evidence type="ECO:0000313" key="2">
    <source>
        <dbReference type="Proteomes" id="UP000821845"/>
    </source>
</evidence>